<evidence type="ECO:0000313" key="2">
    <source>
        <dbReference type="EMBL" id="SDH62399.1"/>
    </source>
</evidence>
<evidence type="ECO:0000313" key="3">
    <source>
        <dbReference type="Proteomes" id="UP000198854"/>
    </source>
</evidence>
<protein>
    <submittedName>
        <fullName evidence="2">Uncharacterized protein</fullName>
    </submittedName>
</protein>
<sequence>MTRSLQINAALLVFTSLVSTASWADSSSQSTEQVRKLKQQYEENKENITHAGDYKSSSSTTDMPVLFSADVKKDDAVAAAQQTN</sequence>
<keyword evidence="1" id="KW-0732">Signal</keyword>
<name>A0A1G8DY70_9VIBR</name>
<feature type="signal peptide" evidence="1">
    <location>
        <begin position="1"/>
        <end position="24"/>
    </location>
</feature>
<evidence type="ECO:0000256" key="1">
    <source>
        <dbReference type="SAM" id="SignalP"/>
    </source>
</evidence>
<dbReference type="EMBL" id="FNDD01000022">
    <property type="protein sequence ID" value="SDH62399.1"/>
    <property type="molecule type" value="Genomic_DNA"/>
</dbReference>
<dbReference type="AlphaFoldDB" id="A0A1G8DY70"/>
<keyword evidence="3" id="KW-1185">Reference proteome</keyword>
<accession>A0A1G8DY70</accession>
<dbReference type="Proteomes" id="UP000198854">
    <property type="component" value="Unassembled WGS sequence"/>
</dbReference>
<dbReference type="RefSeq" id="WP_093276410.1">
    <property type="nucleotide sequence ID" value="NZ_FNDD01000022.1"/>
</dbReference>
<organism evidence="2 3">
    <name type="scientific">Vibrio xiamenensis</name>
    <dbReference type="NCBI Taxonomy" id="861298"/>
    <lineage>
        <taxon>Bacteria</taxon>
        <taxon>Pseudomonadati</taxon>
        <taxon>Pseudomonadota</taxon>
        <taxon>Gammaproteobacteria</taxon>
        <taxon>Vibrionales</taxon>
        <taxon>Vibrionaceae</taxon>
        <taxon>Vibrio</taxon>
    </lineage>
</organism>
<reference evidence="2 3" key="1">
    <citation type="submission" date="2016-10" db="EMBL/GenBank/DDBJ databases">
        <authorList>
            <person name="de Groot N.N."/>
        </authorList>
    </citation>
    <scope>NUCLEOTIDE SEQUENCE [LARGE SCALE GENOMIC DNA]</scope>
    <source>
        <strain evidence="2 3">CGMCC 1.10228</strain>
    </source>
</reference>
<feature type="chain" id="PRO_5011449678" evidence="1">
    <location>
        <begin position="25"/>
        <end position="84"/>
    </location>
</feature>
<proteinExistence type="predicted"/>
<gene>
    <name evidence="2" type="ORF">SAMN04488136_12218</name>
</gene>